<evidence type="ECO:0000259" key="5">
    <source>
        <dbReference type="PROSITE" id="PS50931"/>
    </source>
</evidence>
<dbReference type="EMBL" id="SLWS01000013">
    <property type="protein sequence ID" value="TCO50651.1"/>
    <property type="molecule type" value="Genomic_DNA"/>
</dbReference>
<evidence type="ECO:0000256" key="3">
    <source>
        <dbReference type="ARBA" id="ARBA00023125"/>
    </source>
</evidence>
<dbReference type="AlphaFoldDB" id="A0A4R2IXT6"/>
<dbReference type="InterPro" id="IPR036390">
    <property type="entry name" value="WH_DNA-bd_sf"/>
</dbReference>
<keyword evidence="7" id="KW-1185">Reference proteome</keyword>
<accession>A0A4R2IXT6</accession>
<dbReference type="PANTHER" id="PTHR30346">
    <property type="entry name" value="TRANSCRIPTIONAL DUAL REGULATOR HCAR-RELATED"/>
    <property type="match status" value="1"/>
</dbReference>
<name>A0A4R2IXT6_9PSEU</name>
<comment type="caution">
    <text evidence="6">The sequence shown here is derived from an EMBL/GenBank/DDBJ whole genome shotgun (WGS) entry which is preliminary data.</text>
</comment>
<dbReference type="PANTHER" id="PTHR30346:SF28">
    <property type="entry name" value="HTH-TYPE TRANSCRIPTIONAL REGULATOR CYNR"/>
    <property type="match status" value="1"/>
</dbReference>
<dbReference type="SUPFAM" id="SSF46785">
    <property type="entry name" value="Winged helix' DNA-binding domain"/>
    <property type="match status" value="1"/>
</dbReference>
<dbReference type="RefSeq" id="WP_132124619.1">
    <property type="nucleotide sequence ID" value="NZ_SLWS01000013.1"/>
</dbReference>
<dbReference type="Gene3D" id="1.10.10.10">
    <property type="entry name" value="Winged helix-like DNA-binding domain superfamily/Winged helix DNA-binding domain"/>
    <property type="match status" value="1"/>
</dbReference>
<evidence type="ECO:0000256" key="4">
    <source>
        <dbReference type="ARBA" id="ARBA00023163"/>
    </source>
</evidence>
<proteinExistence type="inferred from homology"/>
<dbReference type="GO" id="GO:0003700">
    <property type="term" value="F:DNA-binding transcription factor activity"/>
    <property type="evidence" value="ECO:0007669"/>
    <property type="project" value="InterPro"/>
</dbReference>
<keyword evidence="3 6" id="KW-0238">DNA-binding</keyword>
<protein>
    <submittedName>
        <fullName evidence="6">DNA-binding transcriptional LysR family regulator</fullName>
    </submittedName>
</protein>
<dbReference type="PRINTS" id="PR00039">
    <property type="entry name" value="HTHLYSR"/>
</dbReference>
<dbReference type="InterPro" id="IPR036388">
    <property type="entry name" value="WH-like_DNA-bd_sf"/>
</dbReference>
<feature type="domain" description="HTH lysR-type" evidence="5">
    <location>
        <begin position="1"/>
        <end position="58"/>
    </location>
</feature>
<dbReference type="GO" id="GO:0003677">
    <property type="term" value="F:DNA binding"/>
    <property type="evidence" value="ECO:0007669"/>
    <property type="project" value="UniProtKB-KW"/>
</dbReference>
<dbReference type="Pfam" id="PF00126">
    <property type="entry name" value="HTH_1"/>
    <property type="match status" value="1"/>
</dbReference>
<dbReference type="SUPFAM" id="SSF53850">
    <property type="entry name" value="Periplasmic binding protein-like II"/>
    <property type="match status" value="1"/>
</dbReference>
<dbReference type="Gene3D" id="3.40.190.290">
    <property type="match status" value="1"/>
</dbReference>
<keyword evidence="2" id="KW-0805">Transcription regulation</keyword>
<dbReference type="InterPro" id="IPR005119">
    <property type="entry name" value="LysR_subst-bd"/>
</dbReference>
<gene>
    <name evidence="6" type="ORF">EV192_11328</name>
</gene>
<evidence type="ECO:0000313" key="6">
    <source>
        <dbReference type="EMBL" id="TCO50651.1"/>
    </source>
</evidence>
<dbReference type="FunFam" id="1.10.10.10:FF:000001">
    <property type="entry name" value="LysR family transcriptional regulator"/>
    <property type="match status" value="1"/>
</dbReference>
<dbReference type="PROSITE" id="PS50931">
    <property type="entry name" value="HTH_LYSR"/>
    <property type="match status" value="1"/>
</dbReference>
<dbReference type="Proteomes" id="UP000295680">
    <property type="component" value="Unassembled WGS sequence"/>
</dbReference>
<dbReference type="Pfam" id="PF03466">
    <property type="entry name" value="LysR_substrate"/>
    <property type="match status" value="1"/>
</dbReference>
<evidence type="ECO:0000256" key="2">
    <source>
        <dbReference type="ARBA" id="ARBA00023015"/>
    </source>
</evidence>
<organism evidence="6 7">
    <name type="scientific">Actinocrispum wychmicini</name>
    <dbReference type="NCBI Taxonomy" id="1213861"/>
    <lineage>
        <taxon>Bacteria</taxon>
        <taxon>Bacillati</taxon>
        <taxon>Actinomycetota</taxon>
        <taxon>Actinomycetes</taxon>
        <taxon>Pseudonocardiales</taxon>
        <taxon>Pseudonocardiaceae</taxon>
        <taxon>Actinocrispum</taxon>
    </lineage>
</organism>
<dbReference type="GO" id="GO:0032993">
    <property type="term" value="C:protein-DNA complex"/>
    <property type="evidence" value="ECO:0007669"/>
    <property type="project" value="TreeGrafter"/>
</dbReference>
<evidence type="ECO:0000256" key="1">
    <source>
        <dbReference type="ARBA" id="ARBA00009437"/>
    </source>
</evidence>
<evidence type="ECO:0000313" key="7">
    <source>
        <dbReference type="Proteomes" id="UP000295680"/>
    </source>
</evidence>
<comment type="similarity">
    <text evidence="1">Belongs to the LysR transcriptional regulatory family.</text>
</comment>
<sequence>METRQFEYFVTVAEELSFTKAAQRLHAVQSTVSAAIKSLEAELGTTLFDRSTRTVALSPAGLAFLPEAKAALAAVEKAVSVVQEASAGVRGSLRIGTLTSLPAPDLPTMLGEFHRRYPLVDIHVRMSMSGSSGMADDLRHGRLDIALLGLPDSALAGLNARLVETRPLVALLPHTHPFARSRRIHLRDLAGEQFVDGPAGFGSRITIDRAFEALGRPRRVGIEVSDFKTIPEFVRAGLGIAIVPDWGYTAADTVTRPLTGTDIQWRLTIATRAGEHPSRALRTLLDLIDSR</sequence>
<dbReference type="OrthoDB" id="3181812at2"/>
<reference evidence="6 7" key="1">
    <citation type="submission" date="2019-03" db="EMBL/GenBank/DDBJ databases">
        <title>Genomic Encyclopedia of Type Strains, Phase IV (KMG-IV): sequencing the most valuable type-strain genomes for metagenomic binning, comparative biology and taxonomic classification.</title>
        <authorList>
            <person name="Goeker M."/>
        </authorList>
    </citation>
    <scope>NUCLEOTIDE SEQUENCE [LARGE SCALE GENOMIC DNA]</scope>
    <source>
        <strain evidence="6 7">DSM 45934</strain>
    </source>
</reference>
<keyword evidence="4" id="KW-0804">Transcription</keyword>
<dbReference type="InterPro" id="IPR000847">
    <property type="entry name" value="LysR_HTH_N"/>
</dbReference>